<evidence type="ECO:0000313" key="1">
    <source>
        <dbReference type="EMBL" id="TWT79424.1"/>
    </source>
</evidence>
<keyword evidence="2" id="KW-1185">Reference proteome</keyword>
<sequence>MSNLDDPRQGIVSTVTPLVLELAVSRSASVVCAELADSSSMFQSGFFWSESSRIPAPDPPESANYCNRRPLMSLFCYLFWCKMRISGVSLLTFTTAEMDTFAMHLGLTAP</sequence>
<organism evidence="1 2">
    <name type="scientific">Novipirellula herctigrandis</name>
    <dbReference type="NCBI Taxonomy" id="2527986"/>
    <lineage>
        <taxon>Bacteria</taxon>
        <taxon>Pseudomonadati</taxon>
        <taxon>Planctomycetota</taxon>
        <taxon>Planctomycetia</taxon>
        <taxon>Pirellulales</taxon>
        <taxon>Pirellulaceae</taxon>
        <taxon>Novipirellula</taxon>
    </lineage>
</organism>
<evidence type="ECO:0000313" key="2">
    <source>
        <dbReference type="Proteomes" id="UP000315010"/>
    </source>
</evidence>
<dbReference type="AlphaFoldDB" id="A0A5C5YWK1"/>
<name>A0A5C5YWK1_9BACT</name>
<accession>A0A5C5YWK1</accession>
<dbReference type="EMBL" id="SJPJ01000001">
    <property type="protein sequence ID" value="TWT79424.1"/>
    <property type="molecule type" value="Genomic_DNA"/>
</dbReference>
<proteinExistence type="predicted"/>
<dbReference type="Proteomes" id="UP000315010">
    <property type="component" value="Unassembled WGS sequence"/>
</dbReference>
<reference evidence="1 2" key="1">
    <citation type="submission" date="2019-02" db="EMBL/GenBank/DDBJ databases">
        <title>Deep-cultivation of Planctomycetes and their phenomic and genomic characterization uncovers novel biology.</title>
        <authorList>
            <person name="Wiegand S."/>
            <person name="Jogler M."/>
            <person name="Boedeker C."/>
            <person name="Pinto D."/>
            <person name="Vollmers J."/>
            <person name="Rivas-Marin E."/>
            <person name="Kohn T."/>
            <person name="Peeters S.H."/>
            <person name="Heuer A."/>
            <person name="Rast P."/>
            <person name="Oberbeckmann S."/>
            <person name="Bunk B."/>
            <person name="Jeske O."/>
            <person name="Meyerdierks A."/>
            <person name="Storesund J.E."/>
            <person name="Kallscheuer N."/>
            <person name="Luecker S."/>
            <person name="Lage O.M."/>
            <person name="Pohl T."/>
            <person name="Merkel B.J."/>
            <person name="Hornburger P."/>
            <person name="Mueller R.-W."/>
            <person name="Bruemmer F."/>
            <person name="Labrenz M."/>
            <person name="Spormann A.M."/>
            <person name="Op Den Camp H."/>
            <person name="Overmann J."/>
            <person name="Amann R."/>
            <person name="Jetten M.S.M."/>
            <person name="Mascher T."/>
            <person name="Medema M.H."/>
            <person name="Devos D.P."/>
            <person name="Kaster A.-K."/>
            <person name="Ovreas L."/>
            <person name="Rohde M."/>
            <person name="Galperin M.Y."/>
            <person name="Jogler C."/>
        </authorList>
    </citation>
    <scope>NUCLEOTIDE SEQUENCE [LARGE SCALE GENOMIC DNA]</scope>
    <source>
        <strain evidence="1 2">CA13</strain>
    </source>
</reference>
<gene>
    <name evidence="1" type="ORF">CA13_08240</name>
</gene>
<protein>
    <submittedName>
        <fullName evidence="1">Uncharacterized protein</fullName>
    </submittedName>
</protein>
<comment type="caution">
    <text evidence="1">The sequence shown here is derived from an EMBL/GenBank/DDBJ whole genome shotgun (WGS) entry which is preliminary data.</text>
</comment>